<dbReference type="RefSeq" id="WP_129032974.1">
    <property type="nucleotide sequence ID" value="NZ_CP059603.1"/>
</dbReference>
<dbReference type="InterPro" id="IPR036259">
    <property type="entry name" value="MFS_trans_sf"/>
</dbReference>
<dbReference type="OrthoDB" id="9775268at2"/>
<keyword evidence="2" id="KW-1185">Reference proteome</keyword>
<accession>A0A4Q0VIZ0</accession>
<dbReference type="SUPFAM" id="SSF103473">
    <property type="entry name" value="MFS general substrate transporter"/>
    <property type="match status" value="1"/>
</dbReference>
<protein>
    <recommendedName>
        <fullName evidence="3">MFS transporter</fullName>
    </recommendedName>
</protein>
<evidence type="ECO:0008006" key="3">
    <source>
        <dbReference type="Google" id="ProtNLM"/>
    </source>
</evidence>
<comment type="caution">
    <text evidence="1">The sequence shown here is derived from an EMBL/GenBank/DDBJ whole genome shotgun (WGS) entry which is preliminary data.</text>
</comment>
<dbReference type="Proteomes" id="UP000290602">
    <property type="component" value="Unassembled WGS sequence"/>
</dbReference>
<proteinExistence type="predicted"/>
<name>A0A4Q0VIZ0_9LACO</name>
<dbReference type="EMBL" id="QXIL01000019">
    <property type="protein sequence ID" value="RXI77609.1"/>
    <property type="molecule type" value="Genomic_DNA"/>
</dbReference>
<evidence type="ECO:0000313" key="1">
    <source>
        <dbReference type="EMBL" id="RXI77609.1"/>
    </source>
</evidence>
<organism evidence="1 2">
    <name type="scientific">Levilactobacillus suantsaii</name>
    <dbReference type="NCBI Taxonomy" id="2292255"/>
    <lineage>
        <taxon>Bacteria</taxon>
        <taxon>Bacillati</taxon>
        <taxon>Bacillota</taxon>
        <taxon>Bacilli</taxon>
        <taxon>Lactobacillales</taxon>
        <taxon>Lactobacillaceae</taxon>
        <taxon>Levilactobacillus</taxon>
    </lineage>
</organism>
<gene>
    <name evidence="1" type="ORF">DXH47_08860</name>
</gene>
<dbReference type="AlphaFoldDB" id="A0A4Q0VIZ0"/>
<reference evidence="1 2" key="1">
    <citation type="submission" date="2018-08" db="EMBL/GenBank/DDBJ databases">
        <title>Lactobacillus suantsai sp. nov., isolated from traditional fermented suan-tsai in Taiwan.</title>
        <authorList>
            <person name="Huang C.-H."/>
        </authorList>
    </citation>
    <scope>NUCLEOTIDE SEQUENCE [LARGE SCALE GENOMIC DNA]</scope>
    <source>
        <strain evidence="1 2">BCRC 12945</strain>
    </source>
</reference>
<evidence type="ECO:0000313" key="2">
    <source>
        <dbReference type="Proteomes" id="UP000290602"/>
    </source>
</evidence>
<sequence length="277" mass="30935">MPNFFKKEVVQKTEAIFNVSDFLFLVVGKLFCGFLLGISVSYGLLVLIDSFTFLVSGFCNYFFYKMYVKKVIISKNNTVIKSKNKIFKIFLRQDLKMILASFVILNLSIGGLMENALPTILIKNNPTNYKQWFSILNSSFDIGMLVSNLIFLKIFSKSELNTKLIAIPGVVSLLVIGLFLSPNILKFFLIFSIGGLASWLDVATVVYMQTNLPRESLTSTFTVIGSVSKTLEPISSLIYMGLCLGSNIYVKLISFNLILLILASVSVIAFKNKRGVV</sequence>